<dbReference type="EMBL" id="BEZZ01119637">
    <property type="protein sequence ID" value="GCC43795.1"/>
    <property type="molecule type" value="Genomic_DNA"/>
</dbReference>
<sequence>MFHGIAVLSGSLISVRRTTGRSLDEKVQQQTDWLRLPRPMLSQHAQRDHTAPHRKPI</sequence>
<feature type="region of interest" description="Disordered" evidence="1">
    <location>
        <begin position="37"/>
        <end position="57"/>
    </location>
</feature>
<evidence type="ECO:0000313" key="3">
    <source>
        <dbReference type="Proteomes" id="UP000287033"/>
    </source>
</evidence>
<keyword evidence="3" id="KW-1185">Reference proteome</keyword>
<name>A0A401TMC7_CHIPU</name>
<organism evidence="2 3">
    <name type="scientific">Chiloscyllium punctatum</name>
    <name type="common">Brownbanded bambooshark</name>
    <name type="synonym">Hemiscyllium punctatum</name>
    <dbReference type="NCBI Taxonomy" id="137246"/>
    <lineage>
        <taxon>Eukaryota</taxon>
        <taxon>Metazoa</taxon>
        <taxon>Chordata</taxon>
        <taxon>Craniata</taxon>
        <taxon>Vertebrata</taxon>
        <taxon>Chondrichthyes</taxon>
        <taxon>Elasmobranchii</taxon>
        <taxon>Galeomorphii</taxon>
        <taxon>Galeoidea</taxon>
        <taxon>Orectolobiformes</taxon>
        <taxon>Hemiscylliidae</taxon>
        <taxon>Chiloscyllium</taxon>
    </lineage>
</organism>
<reference evidence="2 3" key="1">
    <citation type="journal article" date="2018" name="Nat. Ecol. Evol.">
        <title>Shark genomes provide insights into elasmobranch evolution and the origin of vertebrates.</title>
        <authorList>
            <person name="Hara Y"/>
            <person name="Yamaguchi K"/>
            <person name="Onimaru K"/>
            <person name="Kadota M"/>
            <person name="Koyanagi M"/>
            <person name="Keeley SD"/>
            <person name="Tatsumi K"/>
            <person name="Tanaka K"/>
            <person name="Motone F"/>
            <person name="Kageyama Y"/>
            <person name="Nozu R"/>
            <person name="Adachi N"/>
            <person name="Nishimura O"/>
            <person name="Nakagawa R"/>
            <person name="Tanegashima C"/>
            <person name="Kiyatake I"/>
            <person name="Matsumoto R"/>
            <person name="Murakumo K"/>
            <person name="Nishida K"/>
            <person name="Terakita A"/>
            <person name="Kuratani S"/>
            <person name="Sato K"/>
            <person name="Hyodo S Kuraku.S."/>
        </authorList>
    </citation>
    <scope>NUCLEOTIDE SEQUENCE [LARGE SCALE GENOMIC DNA]</scope>
</reference>
<evidence type="ECO:0000313" key="2">
    <source>
        <dbReference type="EMBL" id="GCC43795.1"/>
    </source>
</evidence>
<protein>
    <submittedName>
        <fullName evidence="2">Uncharacterized protein</fullName>
    </submittedName>
</protein>
<accession>A0A401TMC7</accession>
<feature type="non-terminal residue" evidence="2">
    <location>
        <position position="57"/>
    </location>
</feature>
<comment type="caution">
    <text evidence="2">The sequence shown here is derived from an EMBL/GenBank/DDBJ whole genome shotgun (WGS) entry which is preliminary data.</text>
</comment>
<evidence type="ECO:0000256" key="1">
    <source>
        <dbReference type="SAM" id="MobiDB-lite"/>
    </source>
</evidence>
<dbReference type="Proteomes" id="UP000287033">
    <property type="component" value="Unassembled WGS sequence"/>
</dbReference>
<dbReference type="AlphaFoldDB" id="A0A401TMC7"/>
<gene>
    <name evidence="2" type="ORF">chiPu_0027988</name>
</gene>
<proteinExistence type="predicted"/>